<dbReference type="Gene3D" id="3.10.105.10">
    <property type="entry name" value="Dipeptide-binding Protein, Domain 3"/>
    <property type="match status" value="1"/>
</dbReference>
<evidence type="ECO:0000256" key="1">
    <source>
        <dbReference type="SAM" id="SignalP"/>
    </source>
</evidence>
<reference evidence="3 4" key="1">
    <citation type="submission" date="2018-11" db="EMBL/GenBank/DDBJ databases">
        <title>Rhodococcus spongicola sp. nov. and Rhodococcus xishaensis sp. nov. from marine sponges.</title>
        <authorList>
            <person name="Li L."/>
            <person name="Lin H.W."/>
        </authorList>
    </citation>
    <scope>NUCLEOTIDE SEQUENCE [LARGE SCALE GENOMIC DNA]</scope>
    <source>
        <strain evidence="3 4">LHW50502</strain>
    </source>
</reference>
<feature type="signal peptide" evidence="1">
    <location>
        <begin position="1"/>
        <end position="32"/>
    </location>
</feature>
<comment type="caution">
    <text evidence="3">The sequence shown here is derived from an EMBL/GenBank/DDBJ whole genome shotgun (WGS) entry which is preliminary data.</text>
</comment>
<feature type="domain" description="Solute-binding protein family 5" evidence="2">
    <location>
        <begin position="98"/>
        <end position="473"/>
    </location>
</feature>
<dbReference type="Proteomes" id="UP000284333">
    <property type="component" value="Unassembled WGS sequence"/>
</dbReference>
<accession>A0A438AXU3</accession>
<name>A0A438AXU3_9NOCA</name>
<dbReference type="AlphaFoldDB" id="A0A438AXU3"/>
<dbReference type="EMBL" id="RKLN01000003">
    <property type="protein sequence ID" value="RVW03458.1"/>
    <property type="molecule type" value="Genomic_DNA"/>
</dbReference>
<feature type="chain" id="PRO_5038982975" evidence="1">
    <location>
        <begin position="33"/>
        <end position="579"/>
    </location>
</feature>
<sequence length="579" mass="60347">MNTPRRSGRRVAKAIGAMTVAAAVGAGAVACAGSANQVPSLGYAIDNVVTTYNANTTEGAATGAAAAFGRVLTGMNYIGPSGTPLTDTDFGSASVVPGDALTVEYRLNPASVYSDGVPVVCDDLVLAWAAGSGRFTWPTENGPVPMFDAATRAGYADIDRVDCEPGAKDATVVFKPGRSFLDWRSLFGATDLMPAHVAAQAAGLPNVVGAIVSGDNDAVGRIADFWNTGWRLVPGELDLTKLPSSGPYRIDSYTEDGGLVLVENERWWGNKPSTSRIVVWPKGSDVQARIDDGDIDVVDVGAGSIAGLDLGDRFDVVDEPSRNVEQLVLANHGTFGAVEARRAFALCLPRQQLYDEFGHPGFEVTGGLGSGVVDSRITAPDTMFYQSAVAAEGGIYTDPDIPGAEAARESIEQPNLTVRIGYLGPDERRAQTVREIAASCAGAGINVVDVASPEFRPSALGAGQADAVLAGTASVSGAGGSSVPTDASFALRSGNGDNFGGFSHQRFDQIVDQLAVDGSLAARMSLLGEAEAILWNEMPTIPLFDQPRTTAYSKGTNAVVPNPTRSGAGWNMDKWILLR</sequence>
<dbReference type="InterPro" id="IPR000914">
    <property type="entry name" value="SBP_5_dom"/>
</dbReference>
<dbReference type="PANTHER" id="PTHR30290:SF65">
    <property type="entry name" value="MONOACYL PHOSPHATIDYLINOSITOL TETRAMANNOSIDE-BINDING PROTEIN LPQW-RELATED"/>
    <property type="match status" value="1"/>
</dbReference>
<dbReference type="RefSeq" id="WP_127947051.1">
    <property type="nucleotide sequence ID" value="NZ_RKLN01000003.1"/>
</dbReference>
<dbReference type="Gene3D" id="3.40.190.10">
    <property type="entry name" value="Periplasmic binding protein-like II"/>
    <property type="match status" value="1"/>
</dbReference>
<dbReference type="GO" id="GO:1904680">
    <property type="term" value="F:peptide transmembrane transporter activity"/>
    <property type="evidence" value="ECO:0007669"/>
    <property type="project" value="TreeGrafter"/>
</dbReference>
<organism evidence="3 4">
    <name type="scientific">Rhodococcus spongiicola</name>
    <dbReference type="NCBI Taxonomy" id="2487352"/>
    <lineage>
        <taxon>Bacteria</taxon>
        <taxon>Bacillati</taxon>
        <taxon>Actinomycetota</taxon>
        <taxon>Actinomycetes</taxon>
        <taxon>Mycobacteriales</taxon>
        <taxon>Nocardiaceae</taxon>
        <taxon>Rhodococcus</taxon>
    </lineage>
</organism>
<evidence type="ECO:0000259" key="2">
    <source>
        <dbReference type="Pfam" id="PF00496"/>
    </source>
</evidence>
<dbReference type="Gene3D" id="3.90.76.10">
    <property type="entry name" value="Dipeptide-binding Protein, Domain 1"/>
    <property type="match status" value="1"/>
</dbReference>
<dbReference type="Pfam" id="PF00496">
    <property type="entry name" value="SBP_bac_5"/>
    <property type="match status" value="1"/>
</dbReference>
<keyword evidence="4" id="KW-1185">Reference proteome</keyword>
<protein>
    <submittedName>
        <fullName evidence="3">Peptide-binding protein</fullName>
    </submittedName>
</protein>
<gene>
    <name evidence="3" type="ORF">EF834_10040</name>
</gene>
<dbReference type="OrthoDB" id="7888869at2"/>
<dbReference type="PANTHER" id="PTHR30290">
    <property type="entry name" value="PERIPLASMIC BINDING COMPONENT OF ABC TRANSPORTER"/>
    <property type="match status" value="1"/>
</dbReference>
<dbReference type="InterPro" id="IPR039424">
    <property type="entry name" value="SBP_5"/>
</dbReference>
<evidence type="ECO:0000313" key="3">
    <source>
        <dbReference type="EMBL" id="RVW03458.1"/>
    </source>
</evidence>
<dbReference type="GO" id="GO:0015833">
    <property type="term" value="P:peptide transport"/>
    <property type="evidence" value="ECO:0007669"/>
    <property type="project" value="TreeGrafter"/>
</dbReference>
<dbReference type="PROSITE" id="PS51257">
    <property type="entry name" value="PROKAR_LIPOPROTEIN"/>
    <property type="match status" value="1"/>
</dbReference>
<dbReference type="SUPFAM" id="SSF53850">
    <property type="entry name" value="Periplasmic binding protein-like II"/>
    <property type="match status" value="1"/>
</dbReference>
<keyword evidence="1" id="KW-0732">Signal</keyword>
<proteinExistence type="predicted"/>
<evidence type="ECO:0000313" key="4">
    <source>
        <dbReference type="Proteomes" id="UP000284333"/>
    </source>
</evidence>